<dbReference type="AlphaFoldDB" id="A0A7J9FRW7"/>
<accession>A0A7J9FRW7</accession>
<dbReference type="Proteomes" id="UP000593568">
    <property type="component" value="Unassembled WGS sequence"/>
</dbReference>
<comment type="caution">
    <text evidence="1">The sequence shown here is derived from an EMBL/GenBank/DDBJ whole genome shotgun (WGS) entry which is preliminary data.</text>
</comment>
<evidence type="ECO:0000313" key="1">
    <source>
        <dbReference type="EMBL" id="MBA0788047.1"/>
    </source>
</evidence>
<dbReference type="EMBL" id="JABEZW010227072">
    <property type="protein sequence ID" value="MBA0788047.1"/>
    <property type="molecule type" value="Genomic_DNA"/>
</dbReference>
<keyword evidence="2" id="KW-1185">Reference proteome</keyword>
<gene>
    <name evidence="1" type="ORF">Gotri_026923</name>
</gene>
<evidence type="ECO:0000313" key="2">
    <source>
        <dbReference type="Proteomes" id="UP000593568"/>
    </source>
</evidence>
<sequence length="86" mass="9644">YHHSVIKEGRWSIGVSSEPLECSFKKPIEYLCVHLHEITKAAETEEPEATAECNNAIKEAIRGVQDAVTSINEHLEVRCEIVALEI</sequence>
<feature type="non-terminal residue" evidence="1">
    <location>
        <position position="86"/>
    </location>
</feature>
<name>A0A7J9FRW7_9ROSI</name>
<reference evidence="1 2" key="1">
    <citation type="journal article" date="2019" name="Genome Biol. Evol.">
        <title>Insights into the evolution of the New World diploid cottons (Gossypium, subgenus Houzingenia) based on genome sequencing.</title>
        <authorList>
            <person name="Grover C.E."/>
            <person name="Arick M.A. 2nd"/>
            <person name="Thrash A."/>
            <person name="Conover J.L."/>
            <person name="Sanders W.S."/>
            <person name="Peterson D.G."/>
            <person name="Frelichowski J.E."/>
            <person name="Scheffler J.A."/>
            <person name="Scheffler B.E."/>
            <person name="Wendel J.F."/>
        </authorList>
    </citation>
    <scope>NUCLEOTIDE SEQUENCE [LARGE SCALE GENOMIC DNA]</scope>
    <source>
        <strain evidence="1">8</strain>
        <tissue evidence="1">Leaf</tissue>
    </source>
</reference>
<feature type="non-terminal residue" evidence="1">
    <location>
        <position position="1"/>
    </location>
</feature>
<organism evidence="1 2">
    <name type="scientific">Gossypium trilobum</name>
    <dbReference type="NCBI Taxonomy" id="34281"/>
    <lineage>
        <taxon>Eukaryota</taxon>
        <taxon>Viridiplantae</taxon>
        <taxon>Streptophyta</taxon>
        <taxon>Embryophyta</taxon>
        <taxon>Tracheophyta</taxon>
        <taxon>Spermatophyta</taxon>
        <taxon>Magnoliopsida</taxon>
        <taxon>eudicotyledons</taxon>
        <taxon>Gunneridae</taxon>
        <taxon>Pentapetalae</taxon>
        <taxon>rosids</taxon>
        <taxon>malvids</taxon>
        <taxon>Malvales</taxon>
        <taxon>Malvaceae</taxon>
        <taxon>Malvoideae</taxon>
        <taxon>Gossypium</taxon>
    </lineage>
</organism>
<protein>
    <submittedName>
        <fullName evidence="1">Uncharacterized protein</fullName>
    </submittedName>
</protein>
<proteinExistence type="predicted"/>